<feature type="transmembrane region" description="Helical" evidence="1">
    <location>
        <begin position="140"/>
        <end position="160"/>
    </location>
</feature>
<proteinExistence type="predicted"/>
<dbReference type="RefSeq" id="WP_220096007.1">
    <property type="nucleotide sequence ID" value="NZ_KK036457.1"/>
</dbReference>
<feature type="transmembrane region" description="Helical" evidence="1">
    <location>
        <begin position="102"/>
        <end position="128"/>
    </location>
</feature>
<dbReference type="EMBL" id="AWWK01000004">
    <property type="protein sequence ID" value="ETY75655.1"/>
    <property type="molecule type" value="Genomic_DNA"/>
</dbReference>
<evidence type="ECO:0000313" key="3">
    <source>
        <dbReference type="Proteomes" id="UP000019247"/>
    </source>
</evidence>
<feature type="transmembrane region" description="Helical" evidence="1">
    <location>
        <begin position="180"/>
        <end position="201"/>
    </location>
</feature>
<accession>W6TDJ8</accession>
<keyword evidence="1" id="KW-1133">Transmembrane helix</keyword>
<dbReference type="AlphaFoldDB" id="W6TDJ8"/>
<dbReference type="eggNOG" id="ENOG503313I">
    <property type="taxonomic scope" value="Bacteria"/>
</dbReference>
<gene>
    <name evidence="2" type="ORF">LFAB_00410</name>
</gene>
<sequence>MHSRTANILCIILSILLFITELVAAGMMWIGHSPLGVVVHGLLGVAMLLIGLHAAQQINAMRMLSNHHLTLTNLYTLMFANLGLLEIISIHDCDHMRQAMGWGYHFTLALLLVNVIVYLPDLISLILVAQGKSSGIITTLVSGLLIGGAFLKLHLLGAWIPVWGPWNKSFFALGVDQLSWWILAITAVAGAIVSLLATYVLGRVQERGY</sequence>
<comment type="caution">
    <text evidence="2">The sequence shown here is derived from an EMBL/GenBank/DDBJ whole genome shotgun (WGS) entry which is preliminary data.</text>
</comment>
<keyword evidence="1" id="KW-0472">Membrane</keyword>
<feature type="transmembrane region" description="Helical" evidence="1">
    <location>
        <begin position="34"/>
        <end position="52"/>
    </location>
</feature>
<evidence type="ECO:0000313" key="2">
    <source>
        <dbReference type="EMBL" id="ETY75655.1"/>
    </source>
</evidence>
<name>W6TDJ8_9LACO</name>
<protein>
    <submittedName>
        <fullName evidence="2">Uncharacterized protein</fullName>
    </submittedName>
</protein>
<feature type="transmembrane region" description="Helical" evidence="1">
    <location>
        <begin position="73"/>
        <end position="90"/>
    </location>
</feature>
<dbReference type="Proteomes" id="UP000019247">
    <property type="component" value="Unassembled WGS sequence"/>
</dbReference>
<organism evidence="2 3">
    <name type="scientific">Lactiplantibacillus fabifermentans T30PCM01</name>
    <dbReference type="NCBI Taxonomy" id="1400520"/>
    <lineage>
        <taxon>Bacteria</taxon>
        <taxon>Bacillati</taxon>
        <taxon>Bacillota</taxon>
        <taxon>Bacilli</taxon>
        <taxon>Lactobacillales</taxon>
        <taxon>Lactobacillaceae</taxon>
        <taxon>Lactiplantibacillus</taxon>
    </lineage>
</organism>
<reference evidence="2 3" key="1">
    <citation type="journal article" date="2014" name="Genome Announc.">
        <title>Genome Sequence of Lactobacillus fabifermentans Strain T30PCM01, Isolated from Fermenting Grape Marc.</title>
        <authorList>
            <person name="Treu L."/>
            <person name="Vendramin V."/>
            <person name="Bovo B."/>
            <person name="Giacomini A."/>
            <person name="Corich V."/>
            <person name="Campanaro S."/>
        </authorList>
    </citation>
    <scope>NUCLEOTIDE SEQUENCE [LARGE SCALE GENOMIC DNA]</scope>
    <source>
        <strain evidence="2 3">T30PCM01</strain>
    </source>
</reference>
<evidence type="ECO:0000256" key="1">
    <source>
        <dbReference type="SAM" id="Phobius"/>
    </source>
</evidence>
<dbReference type="PATRIC" id="fig|1400520.3.peg.77"/>
<dbReference type="HOGENOM" id="CLU_1314100_0_0_9"/>
<keyword evidence="1" id="KW-0812">Transmembrane</keyword>